<sequence length="237" mass="26083">MADLDVVVPDGFVSTAIVTHQLNIILIVAPLGAMLIPIVCTLFAFTPSTIRRRPVFLLNVFACILGIAQAVITVVLNYQILASPSEPFTVATYLFKIATLLVPPVFVDTIVMFRFLAFFPIQLTARRTLLGVLFFPVACKVARLILIAVFLGTYPAGRLAGPRSLAVENLIWGQGPIVAAIFGMQALDNAYVHYLCLERSSSHSLRPSYASSIFLYKLYKFRKNGINVRGSCLTRFP</sequence>
<accession>A0ACB8QS21</accession>
<evidence type="ECO:0000313" key="2">
    <source>
        <dbReference type="Proteomes" id="UP000814128"/>
    </source>
</evidence>
<keyword evidence="2" id="KW-1185">Reference proteome</keyword>
<reference evidence="1" key="1">
    <citation type="submission" date="2021-02" db="EMBL/GenBank/DDBJ databases">
        <authorList>
            <consortium name="DOE Joint Genome Institute"/>
            <person name="Ahrendt S."/>
            <person name="Looney B.P."/>
            <person name="Miyauchi S."/>
            <person name="Morin E."/>
            <person name="Drula E."/>
            <person name="Courty P.E."/>
            <person name="Chicoki N."/>
            <person name="Fauchery L."/>
            <person name="Kohler A."/>
            <person name="Kuo A."/>
            <person name="Labutti K."/>
            <person name="Pangilinan J."/>
            <person name="Lipzen A."/>
            <person name="Riley R."/>
            <person name="Andreopoulos W."/>
            <person name="He G."/>
            <person name="Johnson J."/>
            <person name="Barry K.W."/>
            <person name="Grigoriev I.V."/>
            <person name="Nagy L."/>
            <person name="Hibbett D."/>
            <person name="Henrissat B."/>
            <person name="Matheny P.B."/>
            <person name="Labbe J."/>
            <person name="Martin F."/>
        </authorList>
    </citation>
    <scope>NUCLEOTIDE SEQUENCE</scope>
    <source>
        <strain evidence="1">EC-137</strain>
    </source>
</reference>
<evidence type="ECO:0000313" key="1">
    <source>
        <dbReference type="EMBL" id="KAI0034639.1"/>
    </source>
</evidence>
<reference evidence="1" key="2">
    <citation type="journal article" date="2022" name="New Phytol.">
        <title>Evolutionary transition to the ectomycorrhizal habit in the genomes of a hyperdiverse lineage of mushroom-forming fungi.</title>
        <authorList>
            <person name="Looney B."/>
            <person name="Miyauchi S."/>
            <person name="Morin E."/>
            <person name="Drula E."/>
            <person name="Courty P.E."/>
            <person name="Kohler A."/>
            <person name="Kuo A."/>
            <person name="LaButti K."/>
            <person name="Pangilinan J."/>
            <person name="Lipzen A."/>
            <person name="Riley R."/>
            <person name="Andreopoulos W."/>
            <person name="He G."/>
            <person name="Johnson J."/>
            <person name="Nolan M."/>
            <person name="Tritt A."/>
            <person name="Barry K.W."/>
            <person name="Grigoriev I.V."/>
            <person name="Nagy L.G."/>
            <person name="Hibbett D."/>
            <person name="Henrissat B."/>
            <person name="Matheny P.B."/>
            <person name="Labbe J."/>
            <person name="Martin F.M."/>
        </authorList>
    </citation>
    <scope>NUCLEOTIDE SEQUENCE</scope>
    <source>
        <strain evidence="1">EC-137</strain>
    </source>
</reference>
<protein>
    <submittedName>
        <fullName evidence="1">Uncharacterized protein</fullName>
    </submittedName>
</protein>
<proteinExistence type="predicted"/>
<gene>
    <name evidence="1" type="ORF">K488DRAFT_45106</name>
</gene>
<dbReference type="Proteomes" id="UP000814128">
    <property type="component" value="Unassembled WGS sequence"/>
</dbReference>
<organism evidence="1 2">
    <name type="scientific">Vararia minispora EC-137</name>
    <dbReference type="NCBI Taxonomy" id="1314806"/>
    <lineage>
        <taxon>Eukaryota</taxon>
        <taxon>Fungi</taxon>
        <taxon>Dikarya</taxon>
        <taxon>Basidiomycota</taxon>
        <taxon>Agaricomycotina</taxon>
        <taxon>Agaricomycetes</taxon>
        <taxon>Russulales</taxon>
        <taxon>Lachnocladiaceae</taxon>
        <taxon>Vararia</taxon>
    </lineage>
</organism>
<name>A0ACB8QS21_9AGAM</name>
<comment type="caution">
    <text evidence="1">The sequence shown here is derived from an EMBL/GenBank/DDBJ whole genome shotgun (WGS) entry which is preliminary data.</text>
</comment>
<dbReference type="EMBL" id="MU273497">
    <property type="protein sequence ID" value="KAI0034639.1"/>
    <property type="molecule type" value="Genomic_DNA"/>
</dbReference>